<comment type="subunit">
    <text evidence="9">Homodimer.</text>
</comment>
<dbReference type="SUPFAM" id="SSF53901">
    <property type="entry name" value="Thiolase-like"/>
    <property type="match status" value="1"/>
</dbReference>
<feature type="active site" evidence="9">
    <location>
        <position position="596"/>
    </location>
</feature>
<dbReference type="SMART" id="SM00827">
    <property type="entry name" value="PKS_AT"/>
    <property type="match status" value="1"/>
</dbReference>
<dbReference type="Pfam" id="PF08541">
    <property type="entry name" value="ACP_syn_III_C"/>
    <property type="match status" value="1"/>
</dbReference>
<dbReference type="NCBIfam" id="TIGR00747">
    <property type="entry name" value="fabH"/>
    <property type="match status" value="1"/>
</dbReference>
<dbReference type="PANTHER" id="PTHR34069">
    <property type="entry name" value="3-OXOACYL-[ACYL-CARRIER-PROTEIN] SYNTHASE 3"/>
    <property type="match status" value="1"/>
</dbReference>
<dbReference type="AlphaFoldDB" id="F9NTN1"/>
<dbReference type="eggNOG" id="COG0332">
    <property type="taxonomic scope" value="Bacteria"/>
</dbReference>
<dbReference type="GO" id="GO:0006633">
    <property type="term" value="P:fatty acid biosynthetic process"/>
    <property type="evidence" value="ECO:0007669"/>
    <property type="project" value="UniProtKB-UniRule"/>
</dbReference>
<dbReference type="Gene3D" id="3.40.366.10">
    <property type="entry name" value="Malonyl-Coenzyme A Acyl Carrier Protein, domain 2"/>
    <property type="match status" value="1"/>
</dbReference>
<sequence length="640" mass="67323">MLAIVAPGQGAQKPGFLSDWMSDPTFSDHLAWLSAVADIDLVTHGTTSDETTIKDTAVAQPLLVAAALATAWSVDPEIFSRADLLAGHSVGEIAAGAAAGAFSAEAAMVLVRERGRAMAEAASRTATSMTAVIGGDADEVLAAIEAAGLTPANHNGKGQVVAAGTVEQLEAFAAKPPSRTRLFPLSVAGAFHTVHMEPAVDHLREVAAAMPTTTPSVALLSNLDGNVVTDGREFANRLVNQVAHPVRWDLCMDTMVERSVTGLLELAPAGTLTGIAKRNLKGVKLFQHSRSDPGRPRVRRGPLQQGECMTAIRTRPVHGYSKFLSTGSARGSRVVTNEEMCTLIDSTPEWIEQRTGITERRWATDSETVVSMGATAARTALERSGLETSQIDAIIVATVSHHRPSPSLATYIARELGLGNAAAFDLNGACAGFCYSTALADSLIRTGSASHVLVIGVEKLSEMTDLNDRSTAFLFSDGAGAAIIGASDEPGIGPVVWGSRSDQLKTIELDEWSAASADPDKIHPLIHMDGRAVFKWAMTDVAKRAAEAVAKAGITPEDLDVFIPHQANDRITDVVCRHLKLPESVAVCHDIADMGNTSAASVPIAIDRMLQRGEAHSGDLALIIGFGAGLVYAGQVIRLP</sequence>
<keyword evidence="4 9" id="KW-0808">Transferase</keyword>
<dbReference type="InterPro" id="IPR016035">
    <property type="entry name" value="Acyl_Trfase/lysoPLipase"/>
</dbReference>
<dbReference type="Gene3D" id="3.40.47.10">
    <property type="match status" value="2"/>
</dbReference>
<protein>
    <recommendedName>
        <fullName evidence="9">Beta-ketoacyl-[acyl-carrier-protein] synthase III</fullName>
        <shortName evidence="9">Beta-ketoacyl-ACP synthase III</shortName>
        <shortName evidence="9">KAS III</shortName>
        <ecNumber evidence="9">2.3.1.180</ecNumber>
    </recommendedName>
    <alternativeName>
        <fullName evidence="9">3-oxoacyl-[acyl-carrier-protein] synthase 3</fullName>
    </alternativeName>
    <alternativeName>
        <fullName evidence="9">3-oxoacyl-[acyl-carrier-protein] synthase III</fullName>
    </alternativeName>
</protein>
<dbReference type="PATRIC" id="fig|1051006.4.peg.522"/>
<dbReference type="HAMAP" id="MF_01815">
    <property type="entry name" value="FabH"/>
    <property type="match status" value="1"/>
</dbReference>
<evidence type="ECO:0000256" key="5">
    <source>
        <dbReference type="ARBA" id="ARBA00022832"/>
    </source>
</evidence>
<feature type="active site" evidence="9">
    <location>
        <position position="430"/>
    </location>
</feature>
<dbReference type="Gene3D" id="3.30.70.250">
    <property type="entry name" value="Malonyl-CoA ACP transacylase, ACP-binding"/>
    <property type="match status" value="1"/>
</dbReference>
<dbReference type="PANTHER" id="PTHR34069:SF2">
    <property type="entry name" value="BETA-KETOACYL-[ACYL-CARRIER-PROTEIN] SYNTHASE III"/>
    <property type="match status" value="1"/>
</dbReference>
<dbReference type="InterPro" id="IPR001227">
    <property type="entry name" value="Ac_transferase_dom_sf"/>
</dbReference>
<keyword evidence="6 9" id="KW-0443">Lipid metabolism</keyword>
<comment type="similarity">
    <text evidence="1 9">Belongs to the thiolase-like superfamily. FabH family.</text>
</comment>
<dbReference type="InterPro" id="IPR016039">
    <property type="entry name" value="Thiolase-like"/>
</dbReference>
<comment type="domain">
    <text evidence="9">The last Arg residue of the ACP-binding site is essential for the weak association between ACP/AcpP and FabH.</text>
</comment>
<comment type="caution">
    <text evidence="11">The sequence shown here is derived from an EMBL/GenBank/DDBJ whole genome shotgun (WGS) entry which is preliminary data.</text>
</comment>
<keyword evidence="7 9" id="KW-0275">Fatty acid biosynthesis</keyword>
<dbReference type="CDD" id="cd00830">
    <property type="entry name" value="KAS_III"/>
    <property type="match status" value="1"/>
</dbReference>
<dbReference type="InterPro" id="IPR014043">
    <property type="entry name" value="Acyl_transferase_dom"/>
</dbReference>
<dbReference type="InterPro" id="IPR004655">
    <property type="entry name" value="FabH"/>
</dbReference>
<dbReference type="GO" id="GO:0033818">
    <property type="term" value="F:beta-ketoacyl-acyl-carrier-protein synthase III activity"/>
    <property type="evidence" value="ECO:0007669"/>
    <property type="project" value="UniProtKB-UniRule"/>
</dbReference>
<keyword evidence="9" id="KW-0511">Multifunctional enzyme</keyword>
<dbReference type="GO" id="GO:0004315">
    <property type="term" value="F:3-oxoacyl-[acyl-carrier-protein] synthase activity"/>
    <property type="evidence" value="ECO:0007669"/>
    <property type="project" value="InterPro"/>
</dbReference>
<feature type="region of interest" description="ACP-binding" evidence="9">
    <location>
        <begin position="566"/>
        <end position="570"/>
    </location>
</feature>
<dbReference type="EC" id="2.3.1.180" evidence="9"/>
<dbReference type="eggNOG" id="COG0331">
    <property type="taxonomic scope" value="Bacteria"/>
</dbReference>
<dbReference type="STRING" id="1574624.GCA_001642025_00417"/>
<dbReference type="InterPro" id="IPR013751">
    <property type="entry name" value="ACP_syn_III_N"/>
</dbReference>
<comment type="pathway">
    <text evidence="9">Lipid metabolism; fatty acid biosynthesis.</text>
</comment>
<comment type="function">
    <text evidence="9">Catalyzes the condensation reaction of fatty acid synthesis by the addition to an acyl acceptor of two carbons from malonyl-ACP. Catalyzes the first condensation reaction which initiates fatty acid synthesis and may therefore play a role in governing the total rate of fatty acid production. Possesses both acetoacetyl-ACP synthase and acetyl transacylase activities. Its substrate specificity determines the biosynthesis of branched-chain and/or straight-chain of fatty acids.</text>
</comment>
<dbReference type="Pfam" id="PF08545">
    <property type="entry name" value="ACP_syn_III"/>
    <property type="match status" value="1"/>
</dbReference>
<proteinExistence type="inferred from homology"/>
<dbReference type="GO" id="GO:0044550">
    <property type="term" value="P:secondary metabolite biosynthetic process"/>
    <property type="evidence" value="ECO:0007669"/>
    <property type="project" value="TreeGrafter"/>
</dbReference>
<accession>F9NTN1</accession>
<evidence type="ECO:0000256" key="1">
    <source>
        <dbReference type="ARBA" id="ARBA00008642"/>
    </source>
</evidence>
<comment type="catalytic activity">
    <reaction evidence="9">
        <text>malonyl-[ACP] + acetyl-CoA + H(+) = 3-oxobutanoyl-[ACP] + CO2 + CoA</text>
        <dbReference type="Rhea" id="RHEA:12080"/>
        <dbReference type="Rhea" id="RHEA-COMP:9623"/>
        <dbReference type="Rhea" id="RHEA-COMP:9625"/>
        <dbReference type="ChEBI" id="CHEBI:15378"/>
        <dbReference type="ChEBI" id="CHEBI:16526"/>
        <dbReference type="ChEBI" id="CHEBI:57287"/>
        <dbReference type="ChEBI" id="CHEBI:57288"/>
        <dbReference type="ChEBI" id="CHEBI:78449"/>
        <dbReference type="ChEBI" id="CHEBI:78450"/>
        <dbReference type="EC" id="2.3.1.180"/>
    </reaction>
</comment>
<comment type="subcellular location">
    <subcellularLocation>
        <location evidence="9">Cytoplasm</location>
    </subcellularLocation>
</comment>
<keyword evidence="2 9" id="KW-0963">Cytoplasm</keyword>
<keyword evidence="8 9" id="KW-0012">Acyltransferase</keyword>
<dbReference type="InterPro" id="IPR016036">
    <property type="entry name" value="Malonyl_transacylase_ACP-bd"/>
</dbReference>
<dbReference type="Pfam" id="PF00698">
    <property type="entry name" value="Acyl_transf_1"/>
    <property type="match status" value="1"/>
</dbReference>
<evidence type="ECO:0000256" key="9">
    <source>
        <dbReference type="HAMAP-Rule" id="MF_01815"/>
    </source>
</evidence>
<dbReference type="SUPFAM" id="SSF52151">
    <property type="entry name" value="FabD/lysophospholipase-like"/>
    <property type="match status" value="1"/>
</dbReference>
<evidence type="ECO:0000256" key="8">
    <source>
        <dbReference type="ARBA" id="ARBA00023315"/>
    </source>
</evidence>
<evidence type="ECO:0000313" key="12">
    <source>
        <dbReference type="Proteomes" id="UP000007832"/>
    </source>
</evidence>
<reference evidence="11 12" key="1">
    <citation type="submission" date="2011-07" db="EMBL/GenBank/DDBJ databases">
        <title>Genome Sequence of Propionibacterium acnes SK182B-JCVI.</title>
        <authorList>
            <person name="Durkin A.S."/>
            <person name="Madupu R."/>
            <person name="Hostetler J."/>
            <person name="Radune D."/>
            <person name="Torralba M."/>
            <person name="Methe B."/>
            <person name="Sutton G."/>
            <person name="Strausberg R.L."/>
            <person name="Nelson K.E."/>
        </authorList>
    </citation>
    <scope>NUCLEOTIDE SEQUENCE [LARGE SCALE GENOMIC DNA]</scope>
    <source>
        <strain evidence="11 12">SK182B-JCVI</strain>
    </source>
</reference>
<evidence type="ECO:0000259" key="10">
    <source>
        <dbReference type="SMART" id="SM00827"/>
    </source>
</evidence>
<evidence type="ECO:0000256" key="2">
    <source>
        <dbReference type="ARBA" id="ARBA00022490"/>
    </source>
</evidence>
<evidence type="ECO:0000256" key="6">
    <source>
        <dbReference type="ARBA" id="ARBA00023098"/>
    </source>
</evidence>
<evidence type="ECO:0000313" key="11">
    <source>
        <dbReference type="EMBL" id="EGR97511.1"/>
    </source>
</evidence>
<evidence type="ECO:0000256" key="4">
    <source>
        <dbReference type="ARBA" id="ARBA00022679"/>
    </source>
</evidence>
<evidence type="ECO:0000256" key="7">
    <source>
        <dbReference type="ARBA" id="ARBA00023160"/>
    </source>
</evidence>
<evidence type="ECO:0000256" key="3">
    <source>
        <dbReference type="ARBA" id="ARBA00022516"/>
    </source>
</evidence>
<name>F9NTN1_9ACTN</name>
<gene>
    <name evidence="9 11" type="primary">fabH</name>
    <name evidence="11" type="ORF">HMPREF1162_0404</name>
</gene>
<dbReference type="SUPFAM" id="SSF55048">
    <property type="entry name" value="Probable ACP-binding domain of malonyl-CoA ACP transacylase"/>
    <property type="match status" value="1"/>
</dbReference>
<dbReference type="GO" id="GO:0005737">
    <property type="term" value="C:cytoplasm"/>
    <property type="evidence" value="ECO:0007669"/>
    <property type="project" value="UniProtKB-SubCell"/>
</dbReference>
<organism evidence="11 12">
    <name type="scientific">[Propionibacterium] namnetense SK182B-JCVI</name>
    <dbReference type="NCBI Taxonomy" id="1051006"/>
    <lineage>
        <taxon>Bacteria</taxon>
        <taxon>Bacillati</taxon>
        <taxon>Actinomycetota</taxon>
        <taxon>Actinomycetes</taxon>
        <taxon>Propionibacteriales</taxon>
        <taxon>Propionibacteriaceae</taxon>
        <taxon>Cutibacterium</taxon>
    </lineage>
</organism>
<dbReference type="UniPathway" id="UPA00094"/>
<feature type="domain" description="Malonyl-CoA:ACP transacylase (MAT)" evidence="10">
    <location>
        <begin position="5"/>
        <end position="302"/>
    </location>
</feature>
<feature type="active site" evidence="9">
    <location>
        <position position="565"/>
    </location>
</feature>
<keyword evidence="3 9" id="KW-0444">Lipid biosynthesis</keyword>
<keyword evidence="5 9" id="KW-0276">Fatty acid metabolism</keyword>
<dbReference type="NCBIfam" id="NF006829">
    <property type="entry name" value="PRK09352.1"/>
    <property type="match status" value="1"/>
</dbReference>
<dbReference type="EMBL" id="AFUN01000007">
    <property type="protein sequence ID" value="EGR97511.1"/>
    <property type="molecule type" value="Genomic_DNA"/>
</dbReference>
<dbReference type="InterPro" id="IPR013747">
    <property type="entry name" value="ACP_syn_III_C"/>
</dbReference>
<dbReference type="Proteomes" id="UP000007832">
    <property type="component" value="Unassembled WGS sequence"/>
</dbReference>